<organism evidence="2">
    <name type="scientific">Ignisphaera aggregans</name>
    <dbReference type="NCBI Taxonomy" id="334771"/>
    <lineage>
        <taxon>Archaea</taxon>
        <taxon>Thermoproteota</taxon>
        <taxon>Thermoprotei</taxon>
        <taxon>Desulfurococcales</taxon>
        <taxon>Desulfurococcaceae</taxon>
        <taxon>Ignisphaera</taxon>
    </lineage>
</organism>
<comment type="caution">
    <text evidence="2">The sequence shown here is derived from an EMBL/GenBank/DDBJ whole genome shotgun (WGS) entry which is preliminary data.</text>
</comment>
<protein>
    <submittedName>
        <fullName evidence="2">Uncharacterized protein</fullName>
    </submittedName>
</protein>
<accession>A0A7J2U4K9</accession>
<feature type="region of interest" description="Disordered" evidence="1">
    <location>
        <begin position="133"/>
        <end position="154"/>
    </location>
</feature>
<feature type="compositionally biased region" description="Low complexity" evidence="1">
    <location>
        <begin position="133"/>
        <end position="143"/>
    </location>
</feature>
<reference evidence="2" key="1">
    <citation type="journal article" date="2020" name="mSystems">
        <title>Genome- and Community-Level Interaction Insights into Carbon Utilization and Element Cycling Functions of Hydrothermarchaeota in Hydrothermal Sediment.</title>
        <authorList>
            <person name="Zhou Z."/>
            <person name="Liu Y."/>
            <person name="Xu W."/>
            <person name="Pan J."/>
            <person name="Luo Z.H."/>
            <person name="Li M."/>
        </authorList>
    </citation>
    <scope>NUCLEOTIDE SEQUENCE [LARGE SCALE GENOMIC DNA]</scope>
    <source>
        <strain evidence="2">SpSt-125</strain>
    </source>
</reference>
<evidence type="ECO:0000313" key="2">
    <source>
        <dbReference type="EMBL" id="HEM67661.1"/>
    </source>
</evidence>
<sequence>MHTPSNDITIQFIGFSVSETTTFNTKTLSWQVVETKDWIGDTEYRIAMFFLNIAEDTLRFGKQAVVSPQDLVINKLASSSKLAWKYMYKFMKLGVLEKIKHGLYRIDIAKLYEFLKLPVRKIAAALKNKQNGDSINSNRNSGGRNQGNGRKHGLSASAGGGVHFCLPFVFGVSVSSVSWVGWPVFVGFYHDNVYLCKESSNGEFGGGKRSCVWVGGEGLLNERGVVRLVEGGYRLSYSERSALVVGVELGSHIHTSPKCVVEGGKVYCGVALEVQPYEEVKERLLRGDGVADIARYREFYVNEIMKLFKIVAVVLKHSVAQKQLLKLFKWLARFWGFEAILCI</sequence>
<gene>
    <name evidence="2" type="ORF">ENO26_08915</name>
</gene>
<name>A0A7J2U4K9_9CREN</name>
<dbReference type="EMBL" id="DSEU01000060">
    <property type="protein sequence ID" value="HEM67661.1"/>
    <property type="molecule type" value="Genomic_DNA"/>
</dbReference>
<dbReference type="AlphaFoldDB" id="A0A7J2U4K9"/>
<evidence type="ECO:0000256" key="1">
    <source>
        <dbReference type="SAM" id="MobiDB-lite"/>
    </source>
</evidence>
<proteinExistence type="predicted"/>